<sequence length="191" mass="21303">MDIAANPFLWAAGGLFLLFVYVVATFNRIARLKNHLRESWADVDVALKRRYDLIPNLVETVKAYAAHEQQLLTKITEARTRAMAAPGLVEHAQQENEMVLGLNGLLARVEAYPNLKASESFQQLQMELVDTEDRIAAARRFYNANVRDFNSLLASFPSGLVAKVAGCVEAPFFEVQDLAVRLPVRITASNL</sequence>
<dbReference type="EMBL" id="JACOSL010000016">
    <property type="protein sequence ID" value="MBI1755925.1"/>
    <property type="molecule type" value="Genomic_DNA"/>
</dbReference>
<dbReference type="PANTHER" id="PTHR34478">
    <property type="entry name" value="PROTEIN LEMA"/>
    <property type="match status" value="1"/>
</dbReference>
<comment type="subcellular location">
    <subcellularLocation>
        <location evidence="1">Membrane</location>
        <topology evidence="1">Single-pass membrane protein</topology>
    </subcellularLocation>
</comment>
<dbReference type="Proteomes" id="UP000727962">
    <property type="component" value="Unassembled WGS sequence"/>
</dbReference>
<keyword evidence="4" id="KW-1133">Transmembrane helix</keyword>
<keyword evidence="3" id="KW-0812">Transmembrane</keyword>
<keyword evidence="5" id="KW-0472">Membrane</keyword>
<evidence type="ECO:0000256" key="1">
    <source>
        <dbReference type="ARBA" id="ARBA00004167"/>
    </source>
</evidence>
<protein>
    <submittedName>
        <fullName evidence="6">LemA family protein</fullName>
    </submittedName>
</protein>
<evidence type="ECO:0000313" key="6">
    <source>
        <dbReference type="EMBL" id="MBI1755925.1"/>
    </source>
</evidence>
<dbReference type="GO" id="GO:0016020">
    <property type="term" value="C:membrane"/>
    <property type="evidence" value="ECO:0007669"/>
    <property type="project" value="UniProtKB-SubCell"/>
</dbReference>
<evidence type="ECO:0000256" key="2">
    <source>
        <dbReference type="ARBA" id="ARBA00008854"/>
    </source>
</evidence>
<evidence type="ECO:0000256" key="3">
    <source>
        <dbReference type="ARBA" id="ARBA00022692"/>
    </source>
</evidence>
<dbReference type="PANTHER" id="PTHR34478:SF1">
    <property type="entry name" value="PROTEIN LEMA"/>
    <property type="match status" value="1"/>
</dbReference>
<reference evidence="6" key="1">
    <citation type="submission" date="2020-07" db="EMBL/GenBank/DDBJ databases">
        <title>Huge and variable diversity of episymbiotic CPR bacteria and DPANN archaea in groundwater ecosystems.</title>
        <authorList>
            <person name="He C.Y."/>
            <person name="Keren R."/>
            <person name="Whittaker M."/>
            <person name="Farag I.F."/>
            <person name="Doudna J."/>
            <person name="Cate J.H.D."/>
            <person name="Banfield J.F."/>
        </authorList>
    </citation>
    <scope>NUCLEOTIDE SEQUENCE</scope>
    <source>
        <strain evidence="6">NC_groundwater_17_Pr7_B-0.1um_64_12</strain>
    </source>
</reference>
<comment type="similarity">
    <text evidence="2">Belongs to the LemA family.</text>
</comment>
<dbReference type="InterPro" id="IPR007156">
    <property type="entry name" value="MamQ_LemA"/>
</dbReference>
<evidence type="ECO:0000256" key="4">
    <source>
        <dbReference type="ARBA" id="ARBA00022989"/>
    </source>
</evidence>
<dbReference type="Pfam" id="PF04011">
    <property type="entry name" value="LemA"/>
    <property type="match status" value="1"/>
</dbReference>
<dbReference type="AlphaFoldDB" id="A0A931PV63"/>
<proteinExistence type="inferred from homology"/>
<comment type="caution">
    <text evidence="6">The sequence shown here is derived from an EMBL/GenBank/DDBJ whole genome shotgun (WGS) entry which is preliminary data.</text>
</comment>
<dbReference type="InterPro" id="IPR023353">
    <property type="entry name" value="LemA-like_dom_sf"/>
</dbReference>
<evidence type="ECO:0000313" key="7">
    <source>
        <dbReference type="Proteomes" id="UP000727962"/>
    </source>
</evidence>
<organism evidence="6 7">
    <name type="scientific">Fimbriimonas ginsengisoli</name>
    <dbReference type="NCBI Taxonomy" id="1005039"/>
    <lineage>
        <taxon>Bacteria</taxon>
        <taxon>Bacillati</taxon>
        <taxon>Armatimonadota</taxon>
        <taxon>Fimbriimonadia</taxon>
        <taxon>Fimbriimonadales</taxon>
        <taxon>Fimbriimonadaceae</taxon>
        <taxon>Fimbriimonas</taxon>
    </lineage>
</organism>
<accession>A0A931PV63</accession>
<dbReference type="Gene3D" id="1.20.1440.20">
    <property type="entry name" value="LemA-like domain"/>
    <property type="match status" value="1"/>
</dbReference>
<name>A0A931PV63_FIMGI</name>
<dbReference type="SUPFAM" id="SSF140478">
    <property type="entry name" value="LemA-like"/>
    <property type="match status" value="1"/>
</dbReference>
<evidence type="ECO:0000256" key="5">
    <source>
        <dbReference type="ARBA" id="ARBA00023136"/>
    </source>
</evidence>
<gene>
    <name evidence="6" type="ORF">HYR64_02325</name>
</gene>